<protein>
    <submittedName>
        <fullName evidence="12">Protein STRUBBELIG-RECEPTOR FAMILY 2-like</fullName>
    </submittedName>
</protein>
<keyword evidence="8" id="KW-0675">Receptor</keyword>
<proteinExistence type="predicted"/>
<dbReference type="FunFam" id="3.30.200.20:FF:000125">
    <property type="entry name" value="Protein STRUBBELIG-RECEPTOR FAMILY 8"/>
    <property type="match status" value="1"/>
</dbReference>
<dbReference type="Proteomes" id="UP000228380">
    <property type="component" value="Chromosome 1"/>
</dbReference>
<dbReference type="RefSeq" id="XP_017697815.2">
    <property type="nucleotide sequence ID" value="XM_017842326.2"/>
</dbReference>
<dbReference type="GO" id="GO:0016020">
    <property type="term" value="C:membrane"/>
    <property type="evidence" value="ECO:0007669"/>
    <property type="project" value="UniProtKB-SubCell"/>
</dbReference>
<reference evidence="11" key="1">
    <citation type="journal article" date="2019" name="Nat. Commun.">
        <title>Genome-wide association mapping of date palm fruit traits.</title>
        <authorList>
            <person name="Hazzouri K.M."/>
            <person name="Gros-Balthazard M."/>
            <person name="Flowers J.M."/>
            <person name="Copetti D."/>
            <person name="Lemansour A."/>
            <person name="Lebrun M."/>
            <person name="Masmoudi K."/>
            <person name="Ferrand S."/>
            <person name="Dhar M.I."/>
            <person name="Fresquez Z.A."/>
            <person name="Rosas U."/>
            <person name="Zhang J."/>
            <person name="Talag J."/>
            <person name="Lee S."/>
            <person name="Kudrna D."/>
            <person name="Powell R.F."/>
            <person name="Leitch I.J."/>
            <person name="Krueger R.R."/>
            <person name="Wing R.A."/>
            <person name="Amiri K.M.A."/>
            <person name="Purugganan M.D."/>
        </authorList>
    </citation>
    <scope>NUCLEOTIDE SEQUENCE [LARGE SCALE GENOMIC DNA]</scope>
    <source>
        <strain evidence="11">cv. Khalas</strain>
    </source>
</reference>
<keyword evidence="4" id="KW-0732">Signal</keyword>
<dbReference type="KEGG" id="pda:103705384"/>
<keyword evidence="11" id="KW-1185">Reference proteome</keyword>
<dbReference type="SUPFAM" id="SSF52058">
    <property type="entry name" value="L domain-like"/>
    <property type="match status" value="1"/>
</dbReference>
<evidence type="ECO:0000256" key="9">
    <source>
        <dbReference type="SAM" id="MobiDB-lite"/>
    </source>
</evidence>
<evidence type="ECO:0000256" key="1">
    <source>
        <dbReference type="ARBA" id="ARBA00004370"/>
    </source>
</evidence>
<keyword evidence="2" id="KW-0433">Leucine-rich repeat</keyword>
<evidence type="ECO:0000256" key="3">
    <source>
        <dbReference type="ARBA" id="ARBA00022692"/>
    </source>
</evidence>
<reference evidence="12" key="2">
    <citation type="submission" date="2025-08" db="UniProtKB">
        <authorList>
            <consortium name="RefSeq"/>
        </authorList>
    </citation>
    <scope>IDENTIFICATION</scope>
    <source>
        <tissue evidence="12">Young leaves</tissue>
    </source>
</reference>
<dbReference type="InterPro" id="IPR011009">
    <property type="entry name" value="Kinase-like_dom_sf"/>
</dbReference>
<dbReference type="GeneID" id="103705384"/>
<dbReference type="FunFam" id="1.10.510.10:FF:000095">
    <property type="entry name" value="protein STRUBBELIG-RECEPTOR FAMILY 8"/>
    <property type="match status" value="1"/>
</dbReference>
<dbReference type="PROSITE" id="PS50011">
    <property type="entry name" value="PROTEIN_KINASE_DOM"/>
    <property type="match status" value="1"/>
</dbReference>
<dbReference type="InterPro" id="IPR046959">
    <property type="entry name" value="PRK1-6/SRF4-like"/>
</dbReference>
<keyword evidence="6" id="KW-1133">Transmembrane helix</keyword>
<name>A0A8B7MTI1_PHODC</name>
<evidence type="ECO:0000313" key="11">
    <source>
        <dbReference type="Proteomes" id="UP000228380"/>
    </source>
</evidence>
<evidence type="ECO:0000256" key="7">
    <source>
        <dbReference type="ARBA" id="ARBA00023136"/>
    </source>
</evidence>
<feature type="region of interest" description="Disordered" evidence="9">
    <location>
        <begin position="272"/>
        <end position="291"/>
    </location>
</feature>
<comment type="subcellular location">
    <subcellularLocation>
        <location evidence="1">Membrane</location>
    </subcellularLocation>
</comment>
<dbReference type="Pfam" id="PF07714">
    <property type="entry name" value="PK_Tyr_Ser-Thr"/>
    <property type="match status" value="1"/>
</dbReference>
<evidence type="ECO:0000256" key="5">
    <source>
        <dbReference type="ARBA" id="ARBA00022737"/>
    </source>
</evidence>
<dbReference type="Gene3D" id="3.30.200.20">
    <property type="entry name" value="Phosphorylase Kinase, domain 1"/>
    <property type="match status" value="1"/>
</dbReference>
<feature type="compositionally biased region" description="Basic residues" evidence="9">
    <location>
        <begin position="321"/>
        <end position="335"/>
    </location>
</feature>
<dbReference type="Gene3D" id="3.80.10.10">
    <property type="entry name" value="Ribonuclease Inhibitor"/>
    <property type="match status" value="1"/>
</dbReference>
<keyword evidence="7" id="KW-0472">Membrane</keyword>
<dbReference type="InterPro" id="IPR001611">
    <property type="entry name" value="Leu-rich_rpt"/>
</dbReference>
<dbReference type="InterPro" id="IPR032675">
    <property type="entry name" value="LRR_dom_sf"/>
</dbReference>
<evidence type="ECO:0000256" key="4">
    <source>
        <dbReference type="ARBA" id="ARBA00022729"/>
    </source>
</evidence>
<dbReference type="Pfam" id="PF00560">
    <property type="entry name" value="LRR_1"/>
    <property type="match status" value="1"/>
</dbReference>
<feature type="compositionally biased region" description="Polar residues" evidence="9">
    <location>
        <begin position="278"/>
        <end position="291"/>
    </location>
</feature>
<dbReference type="Pfam" id="PF13855">
    <property type="entry name" value="LRR_8"/>
    <property type="match status" value="1"/>
</dbReference>
<feature type="domain" description="Protein kinase" evidence="10">
    <location>
        <begin position="357"/>
        <end position="646"/>
    </location>
</feature>
<dbReference type="GO" id="GO:0004672">
    <property type="term" value="F:protein kinase activity"/>
    <property type="evidence" value="ECO:0007669"/>
    <property type="project" value="InterPro"/>
</dbReference>
<evidence type="ECO:0000256" key="6">
    <source>
        <dbReference type="ARBA" id="ARBA00022989"/>
    </source>
</evidence>
<dbReference type="OrthoDB" id="676979at2759"/>
<dbReference type="PANTHER" id="PTHR48007:SF56">
    <property type="entry name" value="LOW QUALITY PROTEIN: PROTEIN STRUBBELIG-RECEPTOR FAMILY 2"/>
    <property type="match status" value="1"/>
</dbReference>
<evidence type="ECO:0000259" key="10">
    <source>
        <dbReference type="PROSITE" id="PS50011"/>
    </source>
</evidence>
<accession>A0A8B7MTI1</accession>
<dbReference type="InterPro" id="IPR000719">
    <property type="entry name" value="Prot_kinase_dom"/>
</dbReference>
<evidence type="ECO:0000256" key="2">
    <source>
        <dbReference type="ARBA" id="ARBA00022614"/>
    </source>
</evidence>
<dbReference type="InterPro" id="IPR001245">
    <property type="entry name" value="Ser-Thr/Tyr_kinase_cat_dom"/>
</dbReference>
<gene>
    <name evidence="12" type="primary">LOC103705384</name>
</gene>
<dbReference type="AlphaFoldDB" id="A0A8B7MTI1"/>
<feature type="non-terminal residue" evidence="12">
    <location>
        <position position="1"/>
    </location>
</feature>
<organism evidence="11 12">
    <name type="scientific">Phoenix dactylifera</name>
    <name type="common">Date palm</name>
    <dbReference type="NCBI Taxonomy" id="42345"/>
    <lineage>
        <taxon>Eukaryota</taxon>
        <taxon>Viridiplantae</taxon>
        <taxon>Streptophyta</taxon>
        <taxon>Embryophyta</taxon>
        <taxon>Tracheophyta</taxon>
        <taxon>Spermatophyta</taxon>
        <taxon>Magnoliopsida</taxon>
        <taxon>Liliopsida</taxon>
        <taxon>Arecaceae</taxon>
        <taxon>Coryphoideae</taxon>
        <taxon>Phoeniceae</taxon>
        <taxon>Phoenix</taxon>
    </lineage>
</organism>
<feature type="region of interest" description="Disordered" evidence="9">
    <location>
        <begin position="314"/>
        <end position="335"/>
    </location>
</feature>
<evidence type="ECO:0000313" key="12">
    <source>
        <dbReference type="RefSeq" id="XP_017697815.2"/>
    </source>
</evidence>
<dbReference type="SUPFAM" id="SSF56112">
    <property type="entry name" value="Protein kinase-like (PK-like)"/>
    <property type="match status" value="1"/>
</dbReference>
<dbReference type="PRINTS" id="PR00019">
    <property type="entry name" value="LEURICHRPT"/>
</dbReference>
<dbReference type="Gene3D" id="1.10.510.10">
    <property type="entry name" value="Transferase(Phosphotransferase) domain 1"/>
    <property type="match status" value="1"/>
</dbReference>
<feature type="region of interest" description="Disordered" evidence="9">
    <location>
        <begin position="201"/>
        <end position="233"/>
    </location>
</feature>
<dbReference type="FunFam" id="3.80.10.10:FF:000062">
    <property type="entry name" value="protein STRUBBELIG-RECEPTOR FAMILY 3"/>
    <property type="match status" value="1"/>
</dbReference>
<dbReference type="GO" id="GO:0005524">
    <property type="term" value="F:ATP binding"/>
    <property type="evidence" value="ECO:0007669"/>
    <property type="project" value="InterPro"/>
</dbReference>
<keyword evidence="3" id="KW-0812">Transmembrane</keyword>
<sequence>ILINFASFWKGLVRSCSIWCRKVKGLGVGGFLGSHLSTLPSLKELDLSQNNISGEIPYGLPPNATYINLAENIFSQNIPFSLSSLKFLKHLNLSHNSLFGPIGNVFTDMQSLEILDLSFNHFTGDLPSSFSSLTNLHALYLQDNEFTGSVVFLANLPLSILFLENNHFSGYLPKQLEFIQQLRTNGNLFQGGYTFPQQLRNGSAHSPVSSADRNASRSPRVTPSSFSFSSIQGGHNQKRVGLGVMTSTVGGLVLVALLAAAAALVNSHRSHKSALDGSKSTSDSFHSLPVTTPSVSEVNLDRCPWVSPRMTATRPPSVRYAKPHRMSKRKSSSRRSRNLLTAKLYSASEILTATNNYSEENLLGEGLIGQVYKAEFPDGQLLAVKKIDLVALAVYEEDEFLDAVWNMSRLRHPNIAKLLGYSVDHGEHVLVYEYAGGGSLHDVLFSANKTHKALSWKARVRIALGVAHALEYMHWICSPPMAHGNMKATNILLDDELMPHITDCGLTVLRHLISTKPKASELSMDFNGYTAPELNIPGVDKTKADVYGFGVVLLELLTGKMAFDSSRSKEEQYLVKWSSFCLHDFSSLEGITDPTIKGTIPSKVLSQFADIILLCIQPEPEFRPPMTDITEYLIRLVHKMGHHNQLSSAKASELDVSDISFKSTLAYLEPPPSSPMST</sequence>
<keyword evidence="5" id="KW-0677">Repeat</keyword>
<dbReference type="PANTHER" id="PTHR48007">
    <property type="entry name" value="LEUCINE-RICH REPEAT RECEPTOR-LIKE PROTEIN KINASE PXC1"/>
    <property type="match status" value="1"/>
</dbReference>
<evidence type="ECO:0000256" key="8">
    <source>
        <dbReference type="ARBA" id="ARBA00023170"/>
    </source>
</evidence>